<dbReference type="PANTHER" id="PTHR12526:SF630">
    <property type="entry name" value="GLYCOSYLTRANSFERASE"/>
    <property type="match status" value="1"/>
</dbReference>
<protein>
    <recommendedName>
        <fullName evidence="3">Glycosyltransferase subfamily 4-like N-terminal domain-containing protein</fullName>
    </recommendedName>
</protein>
<accession>A0ABX2WJQ6</accession>
<dbReference type="Pfam" id="PF13692">
    <property type="entry name" value="Glyco_trans_1_4"/>
    <property type="match status" value="1"/>
</dbReference>
<dbReference type="CDD" id="cd03801">
    <property type="entry name" value="GT4_PimA-like"/>
    <property type="match status" value="1"/>
</dbReference>
<keyword evidence="5" id="KW-1185">Reference proteome</keyword>
<feature type="domain" description="Glycosyltransferase subfamily 4-like N-terminal" evidence="3">
    <location>
        <begin position="11"/>
        <end position="97"/>
    </location>
</feature>
<dbReference type="PANTHER" id="PTHR12526">
    <property type="entry name" value="GLYCOSYLTRANSFERASE"/>
    <property type="match status" value="1"/>
</dbReference>
<dbReference type="InterPro" id="IPR028098">
    <property type="entry name" value="Glyco_trans_4-like_N"/>
</dbReference>
<organism evidence="4 5">
    <name type="scientific">Microbacterium arborescens</name>
    <dbReference type="NCBI Taxonomy" id="33883"/>
    <lineage>
        <taxon>Bacteria</taxon>
        <taxon>Bacillati</taxon>
        <taxon>Actinomycetota</taxon>
        <taxon>Actinomycetes</taxon>
        <taxon>Micrococcales</taxon>
        <taxon>Microbacteriaceae</taxon>
        <taxon>Microbacterium</taxon>
    </lineage>
</organism>
<dbReference type="EMBL" id="LZEM01000011">
    <property type="protein sequence ID" value="OAZ42844.1"/>
    <property type="molecule type" value="Genomic_DNA"/>
</dbReference>
<sequence>MQRRLGAIDAGVDIVHTMAAPAAMPFALRAPRTPWVHTEHWSAVPRLVDEGPAICRAALKVLFRGPDEVVAVGDHLAERIRAVRKRPVSVVGNIVDPLPDPRVERRGRRDTTIRVVVVASLVERKGWRIAIDAIRSLRDRGVCAELDWIGDGPDRAQFLSESADVVRRAPGHQDRSAVARALADADVFLLPSDGETFSLATVEALSMGTPVVVTGPGEHNAFVTSAVGEIVSRDAAAIAPAILRAAGRDRARVREHGRALCARFSEDVFLRAYREIYERHAGD</sequence>
<dbReference type="SUPFAM" id="SSF53756">
    <property type="entry name" value="UDP-Glycosyltransferase/glycogen phosphorylase"/>
    <property type="match status" value="1"/>
</dbReference>
<evidence type="ECO:0000259" key="3">
    <source>
        <dbReference type="Pfam" id="PF13439"/>
    </source>
</evidence>
<keyword evidence="2" id="KW-0808">Transferase</keyword>
<evidence type="ECO:0000256" key="2">
    <source>
        <dbReference type="ARBA" id="ARBA00022679"/>
    </source>
</evidence>
<evidence type="ECO:0000256" key="1">
    <source>
        <dbReference type="ARBA" id="ARBA00022676"/>
    </source>
</evidence>
<evidence type="ECO:0000313" key="4">
    <source>
        <dbReference type="EMBL" id="OAZ42844.1"/>
    </source>
</evidence>
<keyword evidence="1" id="KW-0328">Glycosyltransferase</keyword>
<reference evidence="5" key="1">
    <citation type="submission" date="2016-06" db="EMBL/GenBank/DDBJ databases">
        <title>Genome sequencing of cellulolytic organisms.</title>
        <authorList>
            <person name="Bohra V."/>
            <person name="Dafale N.A."/>
            <person name="Purohit H.J."/>
        </authorList>
    </citation>
    <scope>NUCLEOTIDE SEQUENCE [LARGE SCALE GENOMIC DNA]</scope>
    <source>
        <strain evidence="5">ND21</strain>
    </source>
</reference>
<dbReference type="Proteomes" id="UP000093918">
    <property type="component" value="Unassembled WGS sequence"/>
</dbReference>
<dbReference type="Pfam" id="PF13439">
    <property type="entry name" value="Glyco_transf_4"/>
    <property type="match status" value="1"/>
</dbReference>
<gene>
    <name evidence="4" type="ORF">A9Z40_15155</name>
</gene>
<proteinExistence type="predicted"/>
<name>A0ABX2WJQ6_9MICO</name>
<dbReference type="Gene3D" id="3.40.50.2000">
    <property type="entry name" value="Glycogen Phosphorylase B"/>
    <property type="match status" value="2"/>
</dbReference>
<evidence type="ECO:0000313" key="5">
    <source>
        <dbReference type="Proteomes" id="UP000093918"/>
    </source>
</evidence>
<comment type="caution">
    <text evidence="4">The sequence shown here is derived from an EMBL/GenBank/DDBJ whole genome shotgun (WGS) entry which is preliminary data.</text>
</comment>